<sequence length="95" mass="10507">MKPYTGTHNAGYTECQEFFGAITLESRQPLGNQIVTMLDVALRGIGDMWDDVIIPGFDYIVIENTLGKFGKKVEVFNKLPVNVQHLVGNPDLPAV</sequence>
<accession>A0A1V6C9B8</accession>
<reference evidence="1" key="1">
    <citation type="submission" date="2017-02" db="EMBL/GenBank/DDBJ databases">
        <title>Delving into the versatile metabolic prowess of the omnipresent phylum Bacteroidetes.</title>
        <authorList>
            <person name="Nobu M.K."/>
            <person name="Mei R."/>
            <person name="Narihiro T."/>
            <person name="Kuroda K."/>
            <person name="Liu W.-T."/>
        </authorList>
    </citation>
    <scope>NUCLEOTIDE SEQUENCE</scope>
    <source>
        <strain evidence="1">ADurb.Bin131</strain>
    </source>
</reference>
<name>A0A1V6C9B8_UNCT6</name>
<dbReference type="AlphaFoldDB" id="A0A1V6C9B8"/>
<dbReference type="EMBL" id="MWDQ01000080">
    <property type="protein sequence ID" value="OQB73465.1"/>
    <property type="molecule type" value="Genomic_DNA"/>
</dbReference>
<comment type="caution">
    <text evidence="1">The sequence shown here is derived from an EMBL/GenBank/DDBJ whole genome shotgun (WGS) entry which is preliminary data.</text>
</comment>
<evidence type="ECO:0000313" key="1">
    <source>
        <dbReference type="EMBL" id="OQB73465.1"/>
    </source>
</evidence>
<gene>
    <name evidence="1" type="ORF">BWX89_00982</name>
</gene>
<protein>
    <submittedName>
        <fullName evidence="1">Uncharacterized protein</fullName>
    </submittedName>
</protein>
<dbReference type="Proteomes" id="UP000485562">
    <property type="component" value="Unassembled WGS sequence"/>
</dbReference>
<organism evidence="1">
    <name type="scientific">candidate division TA06 bacterium ADurb.Bin131</name>
    <dbReference type="NCBI Taxonomy" id="1852827"/>
    <lineage>
        <taxon>Bacteria</taxon>
        <taxon>Bacteria division TA06</taxon>
    </lineage>
</organism>
<proteinExistence type="predicted"/>